<dbReference type="Proteomes" id="UP001206925">
    <property type="component" value="Unassembled WGS sequence"/>
</dbReference>
<evidence type="ECO:0000313" key="3">
    <source>
        <dbReference type="EMBL" id="KAI7758210.1"/>
    </source>
</evidence>
<dbReference type="GO" id="GO:0003756">
    <property type="term" value="F:protein disulfide isomerase activity"/>
    <property type="evidence" value="ECO:0007669"/>
    <property type="project" value="TreeGrafter"/>
</dbReference>
<comment type="caution">
    <text evidence="3">The sequence shown here is derived from an EMBL/GenBank/DDBJ whole genome shotgun (WGS) entry which is preliminary data.</text>
</comment>
<evidence type="ECO:0000259" key="2">
    <source>
        <dbReference type="Pfam" id="PF00085"/>
    </source>
</evidence>
<feature type="domain" description="Thioredoxin" evidence="2">
    <location>
        <begin position="19"/>
        <end position="94"/>
    </location>
</feature>
<comment type="similarity">
    <text evidence="1">Belongs to the protein disulfide isomerase family.</text>
</comment>
<dbReference type="PANTHER" id="PTHR18929">
    <property type="entry name" value="PROTEIN DISULFIDE ISOMERASE"/>
    <property type="match status" value="1"/>
</dbReference>
<protein>
    <recommendedName>
        <fullName evidence="2">Thioredoxin domain-containing protein</fullName>
    </recommendedName>
</protein>
<dbReference type="GO" id="GO:0005783">
    <property type="term" value="C:endoplasmic reticulum"/>
    <property type="evidence" value="ECO:0007669"/>
    <property type="project" value="TreeGrafter"/>
</dbReference>
<evidence type="ECO:0000313" key="4">
    <source>
        <dbReference type="Proteomes" id="UP001206925"/>
    </source>
</evidence>
<sequence length="139" mass="16090">MCDPRMPKSLDYAFETKQKLANNFDEIVLDESKDVLLEIYAPWCGHWQALEPTYNKLLSIYMDGSTNEHPRAKANGYPTILFYPAGNKSSDLKAEIKLFFVVLLIVKDLKGRQKLLSHLGLLLAWHALTWIHQRHYQSN</sequence>
<gene>
    <name evidence="3" type="ORF">M8C21_027675</name>
</gene>
<dbReference type="GO" id="GO:0034976">
    <property type="term" value="P:response to endoplasmic reticulum stress"/>
    <property type="evidence" value="ECO:0007669"/>
    <property type="project" value="TreeGrafter"/>
</dbReference>
<dbReference type="Gene3D" id="3.40.30.10">
    <property type="entry name" value="Glutaredoxin"/>
    <property type="match status" value="1"/>
</dbReference>
<dbReference type="GO" id="GO:0006457">
    <property type="term" value="P:protein folding"/>
    <property type="evidence" value="ECO:0007669"/>
    <property type="project" value="TreeGrafter"/>
</dbReference>
<dbReference type="PANTHER" id="PTHR18929:SF246">
    <property type="entry name" value="PROTEIN DISULFIDE ISOMERASE-LIKE 1-4"/>
    <property type="match status" value="1"/>
</dbReference>
<dbReference type="SUPFAM" id="SSF52833">
    <property type="entry name" value="Thioredoxin-like"/>
    <property type="match status" value="1"/>
</dbReference>
<evidence type="ECO:0000256" key="1">
    <source>
        <dbReference type="ARBA" id="ARBA00006347"/>
    </source>
</evidence>
<dbReference type="Pfam" id="PF00085">
    <property type="entry name" value="Thioredoxin"/>
    <property type="match status" value="1"/>
</dbReference>
<dbReference type="InterPro" id="IPR036249">
    <property type="entry name" value="Thioredoxin-like_sf"/>
</dbReference>
<name>A0AAD5DIJ2_AMBAR</name>
<dbReference type="EMBL" id="JAMZMK010000017">
    <property type="protein sequence ID" value="KAI7758210.1"/>
    <property type="molecule type" value="Genomic_DNA"/>
</dbReference>
<keyword evidence="4" id="KW-1185">Reference proteome</keyword>
<dbReference type="AlphaFoldDB" id="A0AAD5DIJ2"/>
<accession>A0AAD5DIJ2</accession>
<dbReference type="InterPro" id="IPR013766">
    <property type="entry name" value="Thioredoxin_domain"/>
</dbReference>
<organism evidence="3 4">
    <name type="scientific">Ambrosia artemisiifolia</name>
    <name type="common">Common ragweed</name>
    <dbReference type="NCBI Taxonomy" id="4212"/>
    <lineage>
        <taxon>Eukaryota</taxon>
        <taxon>Viridiplantae</taxon>
        <taxon>Streptophyta</taxon>
        <taxon>Embryophyta</taxon>
        <taxon>Tracheophyta</taxon>
        <taxon>Spermatophyta</taxon>
        <taxon>Magnoliopsida</taxon>
        <taxon>eudicotyledons</taxon>
        <taxon>Gunneridae</taxon>
        <taxon>Pentapetalae</taxon>
        <taxon>asterids</taxon>
        <taxon>campanulids</taxon>
        <taxon>Asterales</taxon>
        <taxon>Asteraceae</taxon>
        <taxon>Asteroideae</taxon>
        <taxon>Heliantheae alliance</taxon>
        <taxon>Heliantheae</taxon>
        <taxon>Ambrosia</taxon>
    </lineage>
</organism>
<proteinExistence type="inferred from homology"/>
<reference evidence="3" key="1">
    <citation type="submission" date="2022-06" db="EMBL/GenBank/DDBJ databases">
        <title>Uncovering the hologenomic basis of an extraordinary plant invasion.</title>
        <authorList>
            <person name="Bieker V.C."/>
            <person name="Martin M.D."/>
            <person name="Gilbert T."/>
            <person name="Hodgins K."/>
            <person name="Battlay P."/>
            <person name="Petersen B."/>
            <person name="Wilson J."/>
        </authorList>
    </citation>
    <scope>NUCLEOTIDE SEQUENCE</scope>
    <source>
        <strain evidence="3">AA19_3_7</strain>
        <tissue evidence="3">Leaf</tissue>
    </source>
</reference>